<keyword evidence="1" id="KW-0175">Coiled coil</keyword>
<evidence type="ECO:0000313" key="3">
    <source>
        <dbReference type="Proteomes" id="UP000243686"/>
    </source>
</evidence>
<keyword evidence="3" id="KW-1185">Reference proteome</keyword>
<dbReference type="AlphaFoldDB" id="A0A1S8WGW6"/>
<protein>
    <submittedName>
        <fullName evidence="2">Uncharacterized protein</fullName>
    </submittedName>
</protein>
<gene>
    <name evidence="2" type="ORF">X801_10531</name>
</gene>
<accession>A0A1S8WGW6</accession>
<proteinExistence type="predicted"/>
<evidence type="ECO:0000256" key="1">
    <source>
        <dbReference type="SAM" id="Coils"/>
    </source>
</evidence>
<sequence length="100" mass="11740">MDTLHRFLGMYEEQAERLDATLMDTSEEMDQVQARIEAIEKEIHEIELKQDEHLARYPREAFRTAYCISSFEMELFESLLNGGTFFIYVGEELVEEVAVL</sequence>
<dbReference type="Proteomes" id="UP000243686">
    <property type="component" value="Unassembled WGS sequence"/>
</dbReference>
<feature type="coiled-coil region" evidence="1">
    <location>
        <begin position="8"/>
        <end position="56"/>
    </location>
</feature>
<dbReference type="EMBL" id="KV907196">
    <property type="protein sequence ID" value="OON13692.1"/>
    <property type="molecule type" value="Genomic_DNA"/>
</dbReference>
<name>A0A1S8WGW6_OPIVI</name>
<evidence type="ECO:0000313" key="2">
    <source>
        <dbReference type="EMBL" id="OON13692.1"/>
    </source>
</evidence>
<reference evidence="2 3" key="1">
    <citation type="submission" date="2015-03" db="EMBL/GenBank/DDBJ databases">
        <title>Draft genome of the nematode, Opisthorchis viverrini.</title>
        <authorList>
            <person name="Mitreva M."/>
        </authorList>
    </citation>
    <scope>NUCLEOTIDE SEQUENCE [LARGE SCALE GENOMIC DNA]</scope>
    <source>
        <strain evidence="2">Khon Kaen</strain>
    </source>
</reference>
<organism evidence="2 3">
    <name type="scientific">Opisthorchis viverrini</name>
    <name type="common">Southeast Asian liver fluke</name>
    <dbReference type="NCBI Taxonomy" id="6198"/>
    <lineage>
        <taxon>Eukaryota</taxon>
        <taxon>Metazoa</taxon>
        <taxon>Spiralia</taxon>
        <taxon>Lophotrochozoa</taxon>
        <taxon>Platyhelminthes</taxon>
        <taxon>Trematoda</taxon>
        <taxon>Digenea</taxon>
        <taxon>Opisthorchiida</taxon>
        <taxon>Opisthorchiata</taxon>
        <taxon>Opisthorchiidae</taxon>
        <taxon>Opisthorchis</taxon>
    </lineage>
</organism>